<evidence type="ECO:0000259" key="1">
    <source>
        <dbReference type="Pfam" id="PF18741"/>
    </source>
</evidence>
<dbReference type="AlphaFoldDB" id="A0A4V2QG25"/>
<dbReference type="Gene3D" id="3.40.960.10">
    <property type="entry name" value="VSR Endonuclease"/>
    <property type="match status" value="1"/>
</dbReference>
<dbReference type="InterPro" id="IPR011335">
    <property type="entry name" value="Restrct_endonuc-II-like"/>
</dbReference>
<gene>
    <name evidence="2" type="ORF">EDC14_1004145</name>
</gene>
<proteinExistence type="predicted"/>
<evidence type="ECO:0000313" key="3">
    <source>
        <dbReference type="Proteomes" id="UP000295008"/>
    </source>
</evidence>
<protein>
    <submittedName>
        <fullName evidence="2">Uncharacterized protein DUF559</fullName>
    </submittedName>
</protein>
<dbReference type="InterPro" id="IPR049468">
    <property type="entry name" value="Restrct_endonuc-II-like_dom"/>
</dbReference>
<keyword evidence="3" id="KW-1185">Reference proteome</keyword>
<comment type="caution">
    <text evidence="2">The sequence shown here is derived from an EMBL/GenBank/DDBJ whole genome shotgun (WGS) entry which is preliminary data.</text>
</comment>
<dbReference type="EMBL" id="SLUN01000004">
    <property type="protein sequence ID" value="TCL74207.1"/>
    <property type="molecule type" value="Genomic_DNA"/>
</dbReference>
<accession>A0A4V2QG25</accession>
<dbReference type="Proteomes" id="UP000295008">
    <property type="component" value="Unassembled WGS sequence"/>
</dbReference>
<sequence>MEFTDMLNTFDPEIQQHMLGLFFRDMLIYKAKLQKCESPIEKLFALYFLYGEREQGFGDSAMVLIEPQYEIHLNSTTYRVDFLISVQISGQFVRLIVECDGHDFHERTKAQARYDRRRERRLKASGYEVIRFTGSEIVADPYKCVTETMELMKQMALNNTAKCINQ</sequence>
<dbReference type="RefSeq" id="WP_132013196.1">
    <property type="nucleotide sequence ID" value="NZ_SLUN01000004.1"/>
</dbReference>
<evidence type="ECO:0000313" key="2">
    <source>
        <dbReference type="EMBL" id="TCL74207.1"/>
    </source>
</evidence>
<dbReference type="Pfam" id="PF18741">
    <property type="entry name" value="MTES_1575"/>
    <property type="match status" value="1"/>
</dbReference>
<dbReference type="SUPFAM" id="SSF52980">
    <property type="entry name" value="Restriction endonuclease-like"/>
    <property type="match status" value="1"/>
</dbReference>
<reference evidence="2 3" key="1">
    <citation type="submission" date="2019-03" db="EMBL/GenBank/DDBJ databases">
        <title>Genomic Encyclopedia of Type Strains, Phase IV (KMG-IV): sequencing the most valuable type-strain genomes for metagenomic binning, comparative biology and taxonomic classification.</title>
        <authorList>
            <person name="Goeker M."/>
        </authorList>
    </citation>
    <scope>NUCLEOTIDE SEQUENCE [LARGE SCALE GENOMIC DNA]</scope>
    <source>
        <strain evidence="2 3">LX-B</strain>
    </source>
</reference>
<organism evidence="2 3">
    <name type="scientific">Hydrogenispora ethanolica</name>
    <dbReference type="NCBI Taxonomy" id="1082276"/>
    <lineage>
        <taxon>Bacteria</taxon>
        <taxon>Bacillati</taxon>
        <taxon>Bacillota</taxon>
        <taxon>Hydrogenispora</taxon>
    </lineage>
</organism>
<dbReference type="OrthoDB" id="9757917at2"/>
<feature type="domain" description="Restriction endonuclease type II-like" evidence="1">
    <location>
        <begin position="73"/>
        <end position="148"/>
    </location>
</feature>
<name>A0A4V2QG25_HYDET</name>